<dbReference type="PANTHER" id="PTHR34071:SF2">
    <property type="entry name" value="FLAVIN-NUCLEOTIDE-BINDING PROTEIN"/>
    <property type="match status" value="1"/>
</dbReference>
<dbReference type="Gene3D" id="2.30.110.10">
    <property type="entry name" value="Electron Transport, Fmn-binding Protein, Chain A"/>
    <property type="match status" value="1"/>
</dbReference>
<dbReference type="PANTHER" id="PTHR34071">
    <property type="entry name" value="5-NITROIMIDAZOLE ANTIBIOTICS RESISTANCE PROTEIN, NIMA-FAMILY-RELATED PROTEIN-RELATED"/>
    <property type="match status" value="1"/>
</dbReference>
<dbReference type="InterPro" id="IPR012349">
    <property type="entry name" value="Split_barrel_FMN-bd"/>
</dbReference>
<dbReference type="SUPFAM" id="SSF50475">
    <property type="entry name" value="FMN-binding split barrel"/>
    <property type="match status" value="1"/>
</dbReference>
<sequence length="224" mass="23826">MPEHATLPPLSSTPRSTLTRKKNRAAQDRAALHEVLDAALICHVGLVLNGSPVVLPTGYGRDGDTVYFHGSTGSGNLRAAAGGVDVCLTVTILDGIVYARSLNNHSMNYRSAVVHGRARLVEDSDERLHGLRVVSDHLSPGSWEHAREPNAKELASVVVLALDLAEASVKIRAGEPSEEPEDLEGNPAWAGVLPIRTVFDAPVPASYVPAETPIPDHVAHRTPA</sequence>
<comment type="caution">
    <text evidence="1">The sequence shown here is derived from an EMBL/GenBank/DDBJ whole genome shotgun (WGS) entry which is preliminary data.</text>
</comment>
<keyword evidence="2" id="KW-1185">Reference proteome</keyword>
<evidence type="ECO:0000313" key="1">
    <source>
        <dbReference type="EMBL" id="PXY27055.1"/>
    </source>
</evidence>
<protein>
    <submittedName>
        <fullName evidence="1">Flavin-nucleotide-binding protein</fullName>
    </submittedName>
</protein>
<dbReference type="OrthoDB" id="116031at2"/>
<dbReference type="RefSeq" id="WP_112281056.1">
    <property type="nucleotide sequence ID" value="NZ_MASW01000002.1"/>
</dbReference>
<organism evidence="1 2">
    <name type="scientific">Prauserella muralis</name>
    <dbReference type="NCBI Taxonomy" id="588067"/>
    <lineage>
        <taxon>Bacteria</taxon>
        <taxon>Bacillati</taxon>
        <taxon>Actinomycetota</taxon>
        <taxon>Actinomycetes</taxon>
        <taxon>Pseudonocardiales</taxon>
        <taxon>Pseudonocardiaceae</taxon>
        <taxon>Prauserella</taxon>
    </lineage>
</organism>
<dbReference type="EMBL" id="MASW01000002">
    <property type="protein sequence ID" value="PXY27055.1"/>
    <property type="molecule type" value="Genomic_DNA"/>
</dbReference>
<name>A0A2V4B1N7_9PSEU</name>
<reference evidence="1 2" key="1">
    <citation type="submission" date="2016-07" db="EMBL/GenBank/DDBJ databases">
        <title>Draft genome sequence of Prauserella muralis DSM 45305, isolated from a mould-covered wall in an indoor environment.</title>
        <authorList>
            <person name="Ruckert C."/>
            <person name="Albersmeier A."/>
            <person name="Jiang C.-L."/>
            <person name="Jiang Y."/>
            <person name="Kalinowski J."/>
            <person name="Schneider O."/>
            <person name="Winkler A."/>
            <person name="Zotchev S.B."/>
        </authorList>
    </citation>
    <scope>NUCLEOTIDE SEQUENCE [LARGE SCALE GENOMIC DNA]</scope>
    <source>
        <strain evidence="1 2">DSM 45305</strain>
    </source>
</reference>
<proteinExistence type="predicted"/>
<dbReference type="Pfam" id="PF12900">
    <property type="entry name" value="Pyridox_ox_2"/>
    <property type="match status" value="1"/>
</dbReference>
<dbReference type="Proteomes" id="UP000249915">
    <property type="component" value="Unassembled WGS sequence"/>
</dbReference>
<gene>
    <name evidence="1" type="ORF">BAY60_11240</name>
</gene>
<dbReference type="InterPro" id="IPR024747">
    <property type="entry name" value="Pyridox_Oxase-rel"/>
</dbReference>
<dbReference type="AlphaFoldDB" id="A0A2V4B1N7"/>
<accession>A0A2V4B1N7</accession>
<evidence type="ECO:0000313" key="2">
    <source>
        <dbReference type="Proteomes" id="UP000249915"/>
    </source>
</evidence>